<evidence type="ECO:0000313" key="2">
    <source>
        <dbReference type="EMBL" id="SDG34827.1"/>
    </source>
</evidence>
<dbReference type="SUPFAM" id="SSF51306">
    <property type="entry name" value="LexA/Signal peptidase"/>
    <property type="match status" value="1"/>
</dbReference>
<dbReference type="InterPro" id="IPR039418">
    <property type="entry name" value="LexA-like"/>
</dbReference>
<dbReference type="STRING" id="405671.SAMN05421827_105237"/>
<keyword evidence="3" id="KW-1185">Reference proteome</keyword>
<protein>
    <submittedName>
        <fullName evidence="2">DNA polymerase V</fullName>
    </submittedName>
</protein>
<dbReference type="AlphaFoldDB" id="A0A1G7THI6"/>
<organism evidence="2 3">
    <name type="scientific">Pedobacter terrae</name>
    <dbReference type="NCBI Taxonomy" id="405671"/>
    <lineage>
        <taxon>Bacteria</taxon>
        <taxon>Pseudomonadati</taxon>
        <taxon>Bacteroidota</taxon>
        <taxon>Sphingobacteriia</taxon>
        <taxon>Sphingobacteriales</taxon>
        <taxon>Sphingobacteriaceae</taxon>
        <taxon>Pedobacter</taxon>
    </lineage>
</organism>
<dbReference type="InterPro" id="IPR015927">
    <property type="entry name" value="Peptidase_S24_S26A/B/C"/>
</dbReference>
<dbReference type="RefSeq" id="WP_090498973.1">
    <property type="nucleotide sequence ID" value="NZ_FNCH01000005.1"/>
</dbReference>
<proteinExistence type="predicted"/>
<dbReference type="CDD" id="cd06529">
    <property type="entry name" value="S24_LexA-like"/>
    <property type="match status" value="1"/>
</dbReference>
<evidence type="ECO:0000259" key="1">
    <source>
        <dbReference type="Pfam" id="PF00717"/>
    </source>
</evidence>
<dbReference type="InterPro" id="IPR036286">
    <property type="entry name" value="LexA/Signal_pep-like_sf"/>
</dbReference>
<evidence type="ECO:0000313" key="3">
    <source>
        <dbReference type="Proteomes" id="UP000199643"/>
    </source>
</evidence>
<name>A0A1G7THI6_9SPHI</name>
<sequence>MIRSFEKRAEQKISGFQSPAADYLEGRLDIGEKLVIDPHSTFYFQMQGMELQSFGILDGDILITDRSLKPVHGAFVIAFSAGCFTCRVCLLEKNGMVLKNDHDTITETEVDVLQIWGVVTAVCRNLLPKALKQGRYSNVCTL</sequence>
<dbReference type="Gene3D" id="2.10.109.10">
    <property type="entry name" value="Umud Fragment, subunit A"/>
    <property type="match status" value="1"/>
</dbReference>
<feature type="domain" description="Peptidase S24/S26A/S26B/S26C" evidence="1">
    <location>
        <begin position="15"/>
        <end position="119"/>
    </location>
</feature>
<accession>A0A1G7THI6</accession>
<gene>
    <name evidence="2" type="ORF">SAMN05421827_105237</name>
</gene>
<dbReference type="Proteomes" id="UP000199643">
    <property type="component" value="Unassembled WGS sequence"/>
</dbReference>
<dbReference type="EMBL" id="FNCH01000005">
    <property type="protein sequence ID" value="SDG34827.1"/>
    <property type="molecule type" value="Genomic_DNA"/>
</dbReference>
<dbReference type="Pfam" id="PF00717">
    <property type="entry name" value="Peptidase_S24"/>
    <property type="match status" value="1"/>
</dbReference>
<reference evidence="3" key="1">
    <citation type="submission" date="2016-10" db="EMBL/GenBank/DDBJ databases">
        <authorList>
            <person name="Varghese N."/>
            <person name="Submissions S."/>
        </authorList>
    </citation>
    <scope>NUCLEOTIDE SEQUENCE [LARGE SCALE GENOMIC DNA]</scope>
    <source>
        <strain evidence="3">DSM 17933</strain>
    </source>
</reference>
<dbReference type="OrthoDB" id="9787787at2"/>